<evidence type="ECO:0000313" key="1">
    <source>
        <dbReference type="EMBL" id="JAE09265.1"/>
    </source>
</evidence>
<reference evidence="1" key="1">
    <citation type="submission" date="2014-09" db="EMBL/GenBank/DDBJ databases">
        <authorList>
            <person name="Magalhaes I.L.F."/>
            <person name="Oliveira U."/>
            <person name="Santos F.R."/>
            <person name="Vidigal T.H.D.A."/>
            <person name="Brescovit A.D."/>
            <person name="Santos A.J."/>
        </authorList>
    </citation>
    <scope>NUCLEOTIDE SEQUENCE</scope>
    <source>
        <tissue evidence="1">Shoot tissue taken approximately 20 cm above the soil surface</tissue>
    </source>
</reference>
<sequence length="50" mass="5257">MELIDCWPIGLPSTTILASPKSPTWATISASKSTLLDLRSQCIIGAGPSQ</sequence>
<name>A0A0A9F8A3_ARUDO</name>
<dbReference type="EMBL" id="GBRH01188631">
    <property type="protein sequence ID" value="JAE09265.1"/>
    <property type="molecule type" value="Transcribed_RNA"/>
</dbReference>
<reference evidence="1" key="2">
    <citation type="journal article" date="2015" name="Data Brief">
        <title>Shoot transcriptome of the giant reed, Arundo donax.</title>
        <authorList>
            <person name="Barrero R.A."/>
            <person name="Guerrero F.D."/>
            <person name="Moolhuijzen P."/>
            <person name="Goolsby J.A."/>
            <person name="Tidwell J."/>
            <person name="Bellgard S.E."/>
            <person name="Bellgard M.I."/>
        </authorList>
    </citation>
    <scope>NUCLEOTIDE SEQUENCE</scope>
    <source>
        <tissue evidence="1">Shoot tissue taken approximately 20 cm above the soil surface</tissue>
    </source>
</reference>
<proteinExistence type="predicted"/>
<protein>
    <submittedName>
        <fullName evidence="1">Uncharacterized protein</fullName>
    </submittedName>
</protein>
<accession>A0A0A9F8A3</accession>
<dbReference type="AlphaFoldDB" id="A0A0A9F8A3"/>
<organism evidence="1">
    <name type="scientific">Arundo donax</name>
    <name type="common">Giant reed</name>
    <name type="synonym">Donax arundinaceus</name>
    <dbReference type="NCBI Taxonomy" id="35708"/>
    <lineage>
        <taxon>Eukaryota</taxon>
        <taxon>Viridiplantae</taxon>
        <taxon>Streptophyta</taxon>
        <taxon>Embryophyta</taxon>
        <taxon>Tracheophyta</taxon>
        <taxon>Spermatophyta</taxon>
        <taxon>Magnoliopsida</taxon>
        <taxon>Liliopsida</taxon>
        <taxon>Poales</taxon>
        <taxon>Poaceae</taxon>
        <taxon>PACMAD clade</taxon>
        <taxon>Arundinoideae</taxon>
        <taxon>Arundineae</taxon>
        <taxon>Arundo</taxon>
    </lineage>
</organism>